<accession>A0ABS4GJP6</accession>
<evidence type="ECO:0008006" key="3">
    <source>
        <dbReference type="Google" id="ProtNLM"/>
    </source>
</evidence>
<dbReference type="RefSeq" id="WP_245203485.1">
    <property type="nucleotide sequence ID" value="NZ_JAGGKT010000001.1"/>
</dbReference>
<sequence length="180" mass="20190">MNVIELVTDIFTNYKQTNNSPLHVGEVMNLWTFLTATENFTNSEEITLNTVGDQDLKKKMSELIENYHKPIIKEIKAILLKDGVELPQGPSEKPDLKLDVPTGGKMTDEEVANFVVFNLVWAINFCARGLTEAVRADVGTLFVKAIIQKAGFSLTLKQLMTDKGWLHVPPEYKIPGTNQK</sequence>
<dbReference type="Gene3D" id="1.20.1260.10">
    <property type="match status" value="1"/>
</dbReference>
<evidence type="ECO:0000313" key="2">
    <source>
        <dbReference type="Proteomes" id="UP001519343"/>
    </source>
</evidence>
<keyword evidence="2" id="KW-1185">Reference proteome</keyword>
<protein>
    <recommendedName>
        <fullName evidence="3">DUF3231 family protein</fullName>
    </recommendedName>
</protein>
<dbReference type="EMBL" id="JAGGKT010000001">
    <property type="protein sequence ID" value="MBP1930476.1"/>
    <property type="molecule type" value="Genomic_DNA"/>
</dbReference>
<gene>
    <name evidence="1" type="ORF">J2Z37_000463</name>
</gene>
<comment type="caution">
    <text evidence="1">The sequence shown here is derived from an EMBL/GenBank/DDBJ whole genome shotgun (WGS) entry which is preliminary data.</text>
</comment>
<organism evidence="1 2">
    <name type="scientific">Ammoniphilus resinae</name>
    <dbReference type="NCBI Taxonomy" id="861532"/>
    <lineage>
        <taxon>Bacteria</taxon>
        <taxon>Bacillati</taxon>
        <taxon>Bacillota</taxon>
        <taxon>Bacilli</taxon>
        <taxon>Bacillales</taxon>
        <taxon>Paenibacillaceae</taxon>
        <taxon>Aneurinibacillus group</taxon>
        <taxon>Ammoniphilus</taxon>
    </lineage>
</organism>
<evidence type="ECO:0000313" key="1">
    <source>
        <dbReference type="EMBL" id="MBP1930476.1"/>
    </source>
</evidence>
<dbReference type="Pfam" id="PF11553">
    <property type="entry name" value="DUF3231"/>
    <property type="match status" value="1"/>
</dbReference>
<dbReference type="InterPro" id="IPR012347">
    <property type="entry name" value="Ferritin-like"/>
</dbReference>
<proteinExistence type="predicted"/>
<reference evidence="1 2" key="1">
    <citation type="submission" date="2021-03" db="EMBL/GenBank/DDBJ databases">
        <title>Genomic Encyclopedia of Type Strains, Phase IV (KMG-IV): sequencing the most valuable type-strain genomes for metagenomic binning, comparative biology and taxonomic classification.</title>
        <authorList>
            <person name="Goeker M."/>
        </authorList>
    </citation>
    <scope>NUCLEOTIDE SEQUENCE [LARGE SCALE GENOMIC DNA]</scope>
    <source>
        <strain evidence="1 2">DSM 24738</strain>
    </source>
</reference>
<dbReference type="Proteomes" id="UP001519343">
    <property type="component" value="Unassembled WGS sequence"/>
</dbReference>
<dbReference type="InterPro" id="IPR021617">
    <property type="entry name" value="DUF3231"/>
</dbReference>
<name>A0ABS4GJP6_9BACL</name>